<dbReference type="PROSITE" id="PS50294">
    <property type="entry name" value="WD_REPEATS_REGION"/>
    <property type="match status" value="4"/>
</dbReference>
<evidence type="ECO:0000256" key="1">
    <source>
        <dbReference type="ARBA" id="ARBA00022574"/>
    </source>
</evidence>
<gene>
    <name evidence="5" type="ORF">BCR42DRAFT_346459</name>
</gene>
<dbReference type="Pfam" id="PF00400">
    <property type="entry name" value="WD40"/>
    <property type="match status" value="6"/>
</dbReference>
<evidence type="ECO:0000256" key="2">
    <source>
        <dbReference type="ARBA" id="ARBA00022737"/>
    </source>
</evidence>
<dbReference type="AlphaFoldDB" id="A0A1X2ISN6"/>
<accession>A0A1X2ISN6</accession>
<dbReference type="CDD" id="cd00200">
    <property type="entry name" value="WD40"/>
    <property type="match status" value="1"/>
</dbReference>
<dbReference type="PRINTS" id="PR00320">
    <property type="entry name" value="GPROTEINBRPT"/>
</dbReference>
<dbReference type="Gene3D" id="2.130.10.10">
    <property type="entry name" value="YVTN repeat-like/Quinoprotein amine dehydrogenase"/>
    <property type="match status" value="4"/>
</dbReference>
<dbReference type="PANTHER" id="PTHR19848">
    <property type="entry name" value="WD40 REPEAT PROTEIN"/>
    <property type="match status" value="1"/>
</dbReference>
<dbReference type="SMART" id="SM00320">
    <property type="entry name" value="WD40"/>
    <property type="match status" value="7"/>
</dbReference>
<keyword evidence="2" id="KW-0677">Repeat</keyword>
<reference evidence="5 6" key="1">
    <citation type="submission" date="2016-07" db="EMBL/GenBank/DDBJ databases">
        <title>Pervasive Adenine N6-methylation of Active Genes in Fungi.</title>
        <authorList>
            <consortium name="DOE Joint Genome Institute"/>
            <person name="Mondo S.J."/>
            <person name="Dannebaum R.O."/>
            <person name="Kuo R.C."/>
            <person name="Labutti K."/>
            <person name="Haridas S."/>
            <person name="Kuo A."/>
            <person name="Salamov A."/>
            <person name="Ahrendt S.R."/>
            <person name="Lipzen A."/>
            <person name="Sullivan W."/>
            <person name="Andreopoulos W.B."/>
            <person name="Clum A."/>
            <person name="Lindquist E."/>
            <person name="Daum C."/>
            <person name="Ramamoorthy G.K."/>
            <person name="Gryganskyi A."/>
            <person name="Culley D."/>
            <person name="Magnuson J.K."/>
            <person name="James T.Y."/>
            <person name="O'Malley M.A."/>
            <person name="Stajich J.E."/>
            <person name="Spatafora J.W."/>
            <person name="Visel A."/>
            <person name="Grigoriev I.V."/>
        </authorList>
    </citation>
    <scope>NUCLEOTIDE SEQUENCE [LARGE SCALE GENOMIC DNA]</scope>
    <source>
        <strain evidence="5 6">NRRL 1336</strain>
    </source>
</reference>
<dbReference type="SUPFAM" id="SSF50978">
    <property type="entry name" value="WD40 repeat-like"/>
    <property type="match status" value="1"/>
</dbReference>
<dbReference type="InterPro" id="IPR001680">
    <property type="entry name" value="WD40_rpt"/>
</dbReference>
<dbReference type="InterPro" id="IPR019775">
    <property type="entry name" value="WD40_repeat_CS"/>
</dbReference>
<feature type="repeat" description="WD" evidence="3">
    <location>
        <begin position="290"/>
        <end position="321"/>
    </location>
</feature>
<organism evidence="5 6">
    <name type="scientific">Absidia repens</name>
    <dbReference type="NCBI Taxonomy" id="90262"/>
    <lineage>
        <taxon>Eukaryota</taxon>
        <taxon>Fungi</taxon>
        <taxon>Fungi incertae sedis</taxon>
        <taxon>Mucoromycota</taxon>
        <taxon>Mucoromycotina</taxon>
        <taxon>Mucoromycetes</taxon>
        <taxon>Mucorales</taxon>
        <taxon>Cunninghamellaceae</taxon>
        <taxon>Absidia</taxon>
    </lineage>
</organism>
<feature type="repeat" description="WD" evidence="3">
    <location>
        <begin position="417"/>
        <end position="440"/>
    </location>
</feature>
<dbReference type="InterPro" id="IPR036322">
    <property type="entry name" value="WD40_repeat_dom_sf"/>
</dbReference>
<feature type="domain" description="F-box" evidence="4">
    <location>
        <begin position="104"/>
        <end position="144"/>
    </location>
</feature>
<evidence type="ECO:0000259" key="4">
    <source>
        <dbReference type="PROSITE" id="PS50181"/>
    </source>
</evidence>
<feature type="repeat" description="WD" evidence="3">
    <location>
        <begin position="186"/>
        <end position="226"/>
    </location>
</feature>
<sequence>MTRMNLSILFTPYGGPVFEDETVPTYIAIVNKKDGTTTTKCLNPSSRSSSASMSARPLKKRLISPSAFLPKFRLQTGVYGRRRSSTNSKLSDSSDTYKDLNYYLPLEIMQGIVSYLDHSSLLTLSRTSRYYYRLCHDDHIWLNLFAQHFHTPSARISLQRNHMTLYRNHHTLTRRWLDGQVATQYLHGHQDSVYCLARLGPHQIISGSRDRTLKIWQFRTEQQQQRYAVDGAGNRKKMDPVKVITTKKTAHEGSVLCLRVSKDNTTMLSGSSDATCILWCLRTMEPLRTLRGHSHGVLDVCMVGDDYYVSASRDHTLCVWNAQPVPSSAEGLSGLQQSASEKVVYRLLGHLGPVNALDAYGDDHVVSASGDGTLKLWNIRSGECVRTFKDISNNEDAEEATNHQGLACVKCDTKRGLLYSGGQNGKLKIWDVSSGLCLASLTGHHGLIRTMDLMEDGNILVTGSYDKTIRVWDLKKRCCRLSFQSGHSSWIFNLLVSRSRIISAGQDKQIMMLDFGKGLSILDD</sequence>
<dbReference type="PROSITE" id="PS50181">
    <property type="entry name" value="FBOX"/>
    <property type="match status" value="1"/>
</dbReference>
<dbReference type="OrthoDB" id="19711at2759"/>
<evidence type="ECO:0000313" key="6">
    <source>
        <dbReference type="Proteomes" id="UP000193560"/>
    </source>
</evidence>
<comment type="caution">
    <text evidence="5">The sequence shown here is derived from an EMBL/GenBank/DDBJ whole genome shotgun (WGS) entry which is preliminary data.</text>
</comment>
<dbReference type="InterPro" id="IPR001810">
    <property type="entry name" value="F-box_dom"/>
</dbReference>
<dbReference type="EMBL" id="MCGE01000005">
    <property type="protein sequence ID" value="ORZ21550.1"/>
    <property type="molecule type" value="Genomic_DNA"/>
</dbReference>
<feature type="repeat" description="WD" evidence="3">
    <location>
        <begin position="441"/>
        <end position="475"/>
    </location>
</feature>
<dbReference type="PROSITE" id="PS00678">
    <property type="entry name" value="WD_REPEATS_1"/>
    <property type="match status" value="3"/>
</dbReference>
<evidence type="ECO:0000256" key="3">
    <source>
        <dbReference type="PROSITE-ProRule" id="PRU00221"/>
    </source>
</evidence>
<dbReference type="STRING" id="90262.A0A1X2ISN6"/>
<protein>
    <submittedName>
        <fullName evidence="5">WD40-repeat-containing domain protein</fullName>
    </submittedName>
</protein>
<keyword evidence="6" id="KW-1185">Reference proteome</keyword>
<keyword evidence="1 3" id="KW-0853">WD repeat</keyword>
<dbReference type="SMART" id="SM00256">
    <property type="entry name" value="FBOX"/>
    <property type="match status" value="1"/>
</dbReference>
<dbReference type="InterPro" id="IPR036047">
    <property type="entry name" value="F-box-like_dom_sf"/>
</dbReference>
<dbReference type="Gene3D" id="1.20.1280.50">
    <property type="match status" value="1"/>
</dbReference>
<feature type="repeat" description="WD" evidence="3">
    <location>
        <begin position="248"/>
        <end position="289"/>
    </location>
</feature>
<dbReference type="Pfam" id="PF12937">
    <property type="entry name" value="F-box-like"/>
    <property type="match status" value="1"/>
</dbReference>
<dbReference type="InterPro" id="IPR020472">
    <property type="entry name" value="WD40_PAC1"/>
</dbReference>
<proteinExistence type="predicted"/>
<dbReference type="PANTHER" id="PTHR19848:SF8">
    <property type="entry name" value="F-BOX AND WD REPEAT DOMAIN CONTAINING 7"/>
    <property type="match status" value="1"/>
</dbReference>
<evidence type="ECO:0000313" key="5">
    <source>
        <dbReference type="EMBL" id="ORZ21550.1"/>
    </source>
</evidence>
<dbReference type="PROSITE" id="PS50082">
    <property type="entry name" value="WD_REPEATS_2"/>
    <property type="match status" value="6"/>
</dbReference>
<name>A0A1X2ISN6_9FUNG</name>
<dbReference type="InterPro" id="IPR015943">
    <property type="entry name" value="WD40/YVTN_repeat-like_dom_sf"/>
</dbReference>
<dbReference type="SUPFAM" id="SSF81383">
    <property type="entry name" value="F-box domain"/>
    <property type="match status" value="1"/>
</dbReference>
<dbReference type="Proteomes" id="UP000193560">
    <property type="component" value="Unassembled WGS sequence"/>
</dbReference>
<feature type="repeat" description="WD" evidence="3">
    <location>
        <begin position="347"/>
        <end position="387"/>
    </location>
</feature>